<organism evidence="1">
    <name type="scientific">Solanum chacoense</name>
    <name type="common">Chaco potato</name>
    <dbReference type="NCBI Taxonomy" id="4108"/>
    <lineage>
        <taxon>Eukaryota</taxon>
        <taxon>Viridiplantae</taxon>
        <taxon>Streptophyta</taxon>
        <taxon>Embryophyta</taxon>
        <taxon>Tracheophyta</taxon>
        <taxon>Spermatophyta</taxon>
        <taxon>Magnoliopsida</taxon>
        <taxon>eudicotyledons</taxon>
        <taxon>Gunneridae</taxon>
        <taxon>Pentapetalae</taxon>
        <taxon>asterids</taxon>
        <taxon>lamiids</taxon>
        <taxon>Solanales</taxon>
        <taxon>Solanaceae</taxon>
        <taxon>Solanoideae</taxon>
        <taxon>Solaneae</taxon>
        <taxon>Solanum</taxon>
    </lineage>
</organism>
<reference evidence="1" key="1">
    <citation type="submission" date="2015-12" db="EMBL/GenBank/DDBJ databases">
        <title>Gene expression during late stages of embryo sac development: a critical building block for successful pollen-pistil interactions.</title>
        <authorList>
            <person name="Liu Y."/>
            <person name="Joly V."/>
            <person name="Sabar M."/>
            <person name="Matton D.P."/>
        </authorList>
    </citation>
    <scope>NUCLEOTIDE SEQUENCE</scope>
</reference>
<dbReference type="AlphaFoldDB" id="A0A0V0HG19"/>
<evidence type="ECO:0000313" key="1">
    <source>
        <dbReference type="EMBL" id="JAP19381.1"/>
    </source>
</evidence>
<accession>A0A0V0HG19</accession>
<dbReference type="EMBL" id="GEDG01020121">
    <property type="protein sequence ID" value="JAP19381.1"/>
    <property type="molecule type" value="Transcribed_RNA"/>
</dbReference>
<protein>
    <submittedName>
        <fullName evidence="1">Putative ovule protein</fullName>
    </submittedName>
</protein>
<sequence length="80" mass="9093">MNNKKSKDGDTFFVQNGTMEIGNTPLICNLNQFTFVSTSRKMGVFTLCPLCDFTTLIKFYFSELVKKEVHVNGCKISWQG</sequence>
<proteinExistence type="predicted"/>
<name>A0A0V0HG19_SOLCH</name>